<evidence type="ECO:0000313" key="2">
    <source>
        <dbReference type="EMBL" id="RAR84278.1"/>
    </source>
</evidence>
<comment type="caution">
    <text evidence="2">The sequence shown here is derived from an EMBL/GenBank/DDBJ whole genome shotgun (WGS) entry which is preliminary data.</text>
</comment>
<sequence>MHTDLPITPTPHSEARDQGSNADTPFCAADAAVVNIAVLADPSGPTAGTLTVHDTQGRALAQTDFSSNAVIPISPAATDFRLLLELPDGALFPGSLSTGNFLSAAVSDYQDGQYIALSPLTTLVDAYMQAHPGVTQPLALEKVLTCLGLPDTTKTNGFMFDTEHELFDSHHFYAAVDAAGGMAALADLVIANIDGGVGHSFGKPRHDHLMNTTLLGASMVDDLTSSLTSWAGGKVKGWLMEATGVNNLLKELGLFDDDKAVKQLAALTEAINALAAQVTALPDAVTYSNRLMELEGLRSVMAEWNTFLVTNTESTPAEPEDLAEWSAKVLSSTILTNLHDLEVGSGEKAKGLIDLLAKETPQYYDGRPETPYTKPFFTQFNAHRQVQELALNYKIEATHARAAPNLAAAELMIDAHHIHIKQQRQAYPAALSAMNGVLDRSTGLIWARQMIVVDGYTNIAAVLRNTPYRLPTIAELQSVIPTAQARAALSIDASEHTPQIMHQFGFEPDRYLDGSYKDFGDLREKGSQHPHGYVFSSECWADRRYGVAKVLNLYDGSTKRVDYNVPGGIDRTSRTQVPLMLVRKDLGANPLYAYLSHYDPETRTAQMEAILNFKDGRRWDATKDVIWKIAGSSPETVHISNGPTDSGKIQFRTPEKPAEAWTVTGEISYWGSNLPHQSYQFKETVKVFETGGKVYPHTAAIVLAPAQQKAKRYPFSYDLKVYRTENTGRVVASNDYSALQWSCSDPSVVIDKSGRITVAKAPAKKKEIQIKVRVGNVEGVAYLILA</sequence>
<gene>
    <name evidence="2" type="ORF">AX018_101291</name>
</gene>
<dbReference type="Proteomes" id="UP000248856">
    <property type="component" value="Unassembled WGS sequence"/>
</dbReference>
<dbReference type="RefSeq" id="WP_146749259.1">
    <property type="nucleotide sequence ID" value="NZ_CBCSGC010000085.1"/>
</dbReference>
<reference evidence="2 3" key="1">
    <citation type="submission" date="2018-06" db="EMBL/GenBank/DDBJ databases">
        <title>Genomic Encyclopedia of Archaeal and Bacterial Type Strains, Phase II (KMG-II): from individual species to whole genera.</title>
        <authorList>
            <person name="Goeker M."/>
        </authorList>
    </citation>
    <scope>NUCLEOTIDE SEQUENCE [LARGE SCALE GENOMIC DNA]</scope>
    <source>
        <strain evidence="2 3">CFPB 3232</strain>
    </source>
</reference>
<name>A0A328ZDV9_9BURK</name>
<evidence type="ECO:0000313" key="3">
    <source>
        <dbReference type="Proteomes" id="UP000248856"/>
    </source>
</evidence>
<proteinExistence type="predicted"/>
<organism evidence="2 3">
    <name type="scientific">Paracidovorax anthurii</name>
    <dbReference type="NCBI Taxonomy" id="78229"/>
    <lineage>
        <taxon>Bacteria</taxon>
        <taxon>Pseudomonadati</taxon>
        <taxon>Pseudomonadota</taxon>
        <taxon>Betaproteobacteria</taxon>
        <taxon>Burkholderiales</taxon>
        <taxon>Comamonadaceae</taxon>
        <taxon>Paracidovorax</taxon>
    </lineage>
</organism>
<dbReference type="AlphaFoldDB" id="A0A328ZDV9"/>
<protein>
    <submittedName>
        <fullName evidence="2">Uncharacterized protein</fullName>
    </submittedName>
</protein>
<dbReference type="EMBL" id="QLTA01000012">
    <property type="protein sequence ID" value="RAR84278.1"/>
    <property type="molecule type" value="Genomic_DNA"/>
</dbReference>
<evidence type="ECO:0000256" key="1">
    <source>
        <dbReference type="SAM" id="MobiDB-lite"/>
    </source>
</evidence>
<feature type="region of interest" description="Disordered" evidence="1">
    <location>
        <begin position="1"/>
        <end position="22"/>
    </location>
</feature>
<keyword evidence="3" id="KW-1185">Reference proteome</keyword>
<accession>A0A328ZDV9</accession>
<dbReference type="OrthoDB" id="8555302at2"/>